<dbReference type="GO" id="GO:0016646">
    <property type="term" value="F:oxidoreductase activity, acting on the CH-NH group of donors, NAD or NADP as acceptor"/>
    <property type="evidence" value="ECO:0007669"/>
    <property type="project" value="TreeGrafter"/>
</dbReference>
<dbReference type="Pfam" id="PF13460">
    <property type="entry name" value="NAD_binding_10"/>
    <property type="match status" value="1"/>
</dbReference>
<dbReference type="GeneID" id="95509888"/>
<dbReference type="PANTHER" id="PTHR43355:SF2">
    <property type="entry name" value="FLAVIN REDUCTASE (NADPH)"/>
    <property type="match status" value="1"/>
</dbReference>
<protein>
    <recommendedName>
        <fullName evidence="1">NAD(P)-binding domain-containing protein</fullName>
    </recommendedName>
</protein>
<feature type="domain" description="NAD(P)-binding" evidence="1">
    <location>
        <begin position="8"/>
        <end position="197"/>
    </location>
</feature>
<evidence type="ECO:0000313" key="3">
    <source>
        <dbReference type="Proteomes" id="UP000182375"/>
    </source>
</evidence>
<dbReference type="Proteomes" id="UP000182375">
    <property type="component" value="Unassembled WGS sequence"/>
</dbReference>
<dbReference type="STRING" id="67331.SAMN04490357_0617"/>
<accession>A0A1H4MYF6</accession>
<gene>
    <name evidence="2" type="ORF">SAMN04490357_0617</name>
</gene>
<evidence type="ECO:0000259" key="1">
    <source>
        <dbReference type="Pfam" id="PF13460"/>
    </source>
</evidence>
<evidence type="ECO:0000313" key="2">
    <source>
        <dbReference type="EMBL" id="SEB87678.1"/>
    </source>
</evidence>
<dbReference type="Gene3D" id="3.40.50.720">
    <property type="entry name" value="NAD(P)-binding Rossmann-like Domain"/>
    <property type="match status" value="1"/>
</dbReference>
<organism evidence="2 3">
    <name type="scientific">Streptomyces misionensis</name>
    <dbReference type="NCBI Taxonomy" id="67331"/>
    <lineage>
        <taxon>Bacteria</taxon>
        <taxon>Bacillati</taxon>
        <taxon>Actinomycetota</taxon>
        <taxon>Actinomycetes</taxon>
        <taxon>Kitasatosporales</taxon>
        <taxon>Streptomycetaceae</taxon>
        <taxon>Streptomyces</taxon>
    </lineage>
</organism>
<dbReference type="SUPFAM" id="SSF51735">
    <property type="entry name" value="NAD(P)-binding Rossmann-fold domains"/>
    <property type="match status" value="1"/>
</dbReference>
<dbReference type="InterPro" id="IPR036291">
    <property type="entry name" value="NAD(P)-bd_dom_sf"/>
</dbReference>
<name>A0A1H4MYF6_9ACTN</name>
<reference evidence="2 3" key="1">
    <citation type="submission" date="2016-10" db="EMBL/GenBank/DDBJ databases">
        <authorList>
            <person name="de Groot N.N."/>
        </authorList>
    </citation>
    <scope>NUCLEOTIDE SEQUENCE [LARGE SCALE GENOMIC DNA]</scope>
    <source>
        <strain evidence="2 3">DSM 40306</strain>
    </source>
</reference>
<sequence>MGAIIVFGAGGRVGRAAVEEARRRGHHVTAVVRTPAGHRGLEAAGVRLLAGDVTDADAVAAFAAGRDAAVMAAYDPGARPEVFFPAAARALLDGLGRARVGRLVAVGLSAALETSDGTPLMDTPGFPREYRAFAAGHAAGTDVWRACAGGPDWVVVSPAGDFDPTGARTGGYGLSGADTAARVSHGDFAIALLDEIDAPRHHRTHVGVVGA</sequence>
<dbReference type="InterPro" id="IPR016040">
    <property type="entry name" value="NAD(P)-bd_dom"/>
</dbReference>
<dbReference type="PANTHER" id="PTHR43355">
    <property type="entry name" value="FLAVIN REDUCTASE (NADPH)"/>
    <property type="match status" value="1"/>
</dbReference>
<dbReference type="RefSeq" id="WP_074990433.1">
    <property type="nucleotide sequence ID" value="NZ_FNTD01000004.1"/>
</dbReference>
<dbReference type="AlphaFoldDB" id="A0A1H4MYF6"/>
<proteinExistence type="predicted"/>
<dbReference type="InterPro" id="IPR051606">
    <property type="entry name" value="Polyketide_Oxido-like"/>
</dbReference>
<dbReference type="EMBL" id="FNTD01000004">
    <property type="protein sequence ID" value="SEB87678.1"/>
    <property type="molecule type" value="Genomic_DNA"/>
</dbReference>